<evidence type="ECO:0000256" key="6">
    <source>
        <dbReference type="ARBA" id="ARBA00023136"/>
    </source>
</evidence>
<keyword evidence="4 7" id="KW-0812">Transmembrane</keyword>
<dbReference type="PANTHER" id="PTHR30250">
    <property type="entry name" value="PST FAMILY PREDICTED COLANIC ACID TRANSPORTER"/>
    <property type="match status" value="1"/>
</dbReference>
<evidence type="ECO:0000256" key="4">
    <source>
        <dbReference type="ARBA" id="ARBA00022692"/>
    </source>
</evidence>
<gene>
    <name evidence="8" type="ORF">MCM1_2848</name>
</gene>
<keyword evidence="3" id="KW-1003">Cell membrane</keyword>
<dbReference type="EMBL" id="CP008746">
    <property type="protein sequence ID" value="AKJ39844.1"/>
    <property type="molecule type" value="Genomic_DNA"/>
</dbReference>
<dbReference type="Proteomes" id="UP000035331">
    <property type="component" value="Chromosome"/>
</dbReference>
<evidence type="ECO:0000256" key="1">
    <source>
        <dbReference type="ARBA" id="ARBA00004651"/>
    </source>
</evidence>
<dbReference type="RefSeq" id="WP_048121354.1">
    <property type="nucleotide sequence ID" value="NZ_CP008746.1"/>
</dbReference>
<feature type="transmembrane region" description="Helical" evidence="7">
    <location>
        <begin position="379"/>
        <end position="397"/>
    </location>
</feature>
<feature type="transmembrane region" description="Helical" evidence="7">
    <location>
        <begin position="43"/>
        <end position="68"/>
    </location>
</feature>
<comment type="similarity">
    <text evidence="2">Belongs to the polysaccharide synthase family.</text>
</comment>
<evidence type="ECO:0000256" key="5">
    <source>
        <dbReference type="ARBA" id="ARBA00022989"/>
    </source>
</evidence>
<dbReference type="GeneID" id="24846029"/>
<feature type="transmembrane region" description="Helical" evidence="7">
    <location>
        <begin position="115"/>
        <end position="134"/>
    </location>
</feature>
<keyword evidence="5 7" id="KW-1133">Transmembrane helix</keyword>
<feature type="transmembrane region" description="Helical" evidence="7">
    <location>
        <begin position="319"/>
        <end position="335"/>
    </location>
</feature>
<feature type="transmembrane region" description="Helical" evidence="7">
    <location>
        <begin position="170"/>
        <end position="191"/>
    </location>
</feature>
<feature type="transmembrane region" description="Helical" evidence="7">
    <location>
        <begin position="211"/>
        <end position="228"/>
    </location>
</feature>
<feature type="transmembrane region" description="Helical" evidence="7">
    <location>
        <begin position="442"/>
        <end position="463"/>
    </location>
</feature>
<name>A0A0G3CCX6_METBA</name>
<dbReference type="InterPro" id="IPR050833">
    <property type="entry name" value="Poly_Biosynth_Transport"/>
</dbReference>
<dbReference type="PANTHER" id="PTHR30250:SF10">
    <property type="entry name" value="LIPOPOLYSACCHARIDE BIOSYNTHESIS PROTEIN WZXC"/>
    <property type="match status" value="1"/>
</dbReference>
<evidence type="ECO:0000313" key="9">
    <source>
        <dbReference type="Proteomes" id="UP000035331"/>
    </source>
</evidence>
<accession>A0A0G3CCX6</accession>
<protein>
    <submittedName>
        <fullName evidence="8">Polysaccharide biosynthesis protein</fullName>
    </submittedName>
</protein>
<feature type="transmembrane region" description="Helical" evidence="7">
    <location>
        <begin position="146"/>
        <end position="164"/>
    </location>
</feature>
<keyword evidence="6 7" id="KW-0472">Membrane</keyword>
<comment type="subcellular location">
    <subcellularLocation>
        <location evidence="1">Cell membrane</location>
        <topology evidence="1">Multi-pass membrane protein</topology>
    </subcellularLocation>
</comment>
<dbReference type="CDD" id="cd13127">
    <property type="entry name" value="MATE_tuaB_like"/>
    <property type="match status" value="1"/>
</dbReference>
<feature type="transmembrane region" description="Helical" evidence="7">
    <location>
        <begin position="80"/>
        <end position="103"/>
    </location>
</feature>
<dbReference type="GeneID" id="24886557"/>
<proteinExistence type="inferred from homology"/>
<organism evidence="8 9">
    <name type="scientific">Methanosarcina barkeri CM1</name>
    <dbReference type="NCBI Taxonomy" id="796385"/>
    <lineage>
        <taxon>Archaea</taxon>
        <taxon>Methanobacteriati</taxon>
        <taxon>Methanobacteriota</taxon>
        <taxon>Stenosarchaea group</taxon>
        <taxon>Methanomicrobia</taxon>
        <taxon>Methanosarcinales</taxon>
        <taxon>Methanosarcinaceae</taxon>
        <taxon>Methanosarcina</taxon>
    </lineage>
</organism>
<evidence type="ECO:0000256" key="3">
    <source>
        <dbReference type="ARBA" id="ARBA00022475"/>
    </source>
</evidence>
<feature type="transmembrane region" description="Helical" evidence="7">
    <location>
        <begin position="289"/>
        <end position="307"/>
    </location>
</feature>
<feature type="transmembrane region" description="Helical" evidence="7">
    <location>
        <begin position="418"/>
        <end position="436"/>
    </location>
</feature>
<evidence type="ECO:0000313" key="8">
    <source>
        <dbReference type="EMBL" id="AKJ39844.1"/>
    </source>
</evidence>
<dbReference type="PATRIC" id="fig|796385.3.peg.3497"/>
<reference evidence="9" key="1">
    <citation type="submission" date="2014-06" db="EMBL/GenBank/DDBJ databases">
        <title>The complete genome sequence of Methanosarcina barkeri CM1.</title>
        <authorList>
            <consortium name="Pastoral Greenhouse Gas Research Consortium"/>
            <person name="Lambie S.C."/>
            <person name="Leahy S.C."/>
            <person name="Kelly W.J."/>
            <person name="Li D."/>
            <person name="Reilly K."/>
            <person name="Attwood G.T."/>
            <person name="Altermann E."/>
        </authorList>
    </citation>
    <scope>NUCLEOTIDE SEQUENCE [LARGE SCALE GENOMIC DNA]</scope>
    <source>
        <strain evidence="9">CM1</strain>
    </source>
</reference>
<feature type="transmembrane region" description="Helical" evidence="7">
    <location>
        <begin position="248"/>
        <end position="268"/>
    </location>
</feature>
<dbReference type="NCBIfam" id="NF007773">
    <property type="entry name" value="PRK10459.1"/>
    <property type="match status" value="1"/>
</dbReference>
<dbReference type="Pfam" id="PF13440">
    <property type="entry name" value="Polysacc_synt_3"/>
    <property type="match status" value="1"/>
</dbReference>
<evidence type="ECO:0000256" key="2">
    <source>
        <dbReference type="ARBA" id="ARBA00007430"/>
    </source>
</evidence>
<evidence type="ECO:0000256" key="7">
    <source>
        <dbReference type="SAM" id="Phobius"/>
    </source>
</evidence>
<reference evidence="8 9" key="2">
    <citation type="journal article" date="2015" name="Stand. Genomic Sci.">
        <title>The complete genome sequence of the rumen methanogen Methanosarcina barkeri CM1.</title>
        <authorList>
            <person name="Lambie S.C."/>
            <person name="Kelly W.J."/>
            <person name="Leahy S.C."/>
            <person name="Li D."/>
            <person name="Reilly K."/>
            <person name="McAllister T.A."/>
            <person name="Valle E.R."/>
            <person name="Attwood G.T."/>
            <person name="Altermann E."/>
        </authorList>
    </citation>
    <scope>NUCLEOTIDE SEQUENCE [LARGE SCALE GENOMIC DNA]</scope>
    <source>
        <strain evidence="8 9">CM1</strain>
    </source>
</reference>
<feature type="transmembrane region" description="Helical" evidence="7">
    <location>
        <begin position="355"/>
        <end position="373"/>
    </location>
</feature>
<dbReference type="GO" id="GO:0005886">
    <property type="term" value="C:plasma membrane"/>
    <property type="evidence" value="ECO:0007669"/>
    <property type="project" value="UniProtKB-SubCell"/>
</dbReference>
<sequence length="478" mass="52530">MSLAKKTASAVAWVTLITIFTRILSFVTQLVLARILSPADFGLLAIGLLAINSMGIFRDLGFGATLIYKKDDTDHTAANTAFILLPIFALALFLIAYFSASYIATFFNNAAVGPIVQVLALTFVISSFGTVPSMLLEKELEFKKKVLPETVPVIGYALVAILLAMEGHGVWSLVYGQIVSAILTAGLIWLISDWRPTFKFDLKIAKVLFDYGKHLMGASIIIFLVTNVDDAIVGRVLGMEALGFYTLAYTISNLPATQITNLVSRVMFPLYSKLQDDRDALRSAYLKTLQYVSMLSIPAALGIFVIAPNFVSVMLGDKWLPAVPAMRVLCIYGLFRSLNGTIGPMFQATGNPKVLENTALLNLILFCILLLPLIQKSDIIVVSIAGTLPQIIIFYILTKLIPKIIDLDIWDMCRTIRIFAFSGVVATIFTLLLGLYFTSPSIISLVISIIMFALIYITIIIIFDRNIFSDFKSLGLLT</sequence>
<dbReference type="AlphaFoldDB" id="A0A0G3CCX6"/>